<feature type="compositionally biased region" description="Basic and acidic residues" evidence="3">
    <location>
        <begin position="1160"/>
        <end position="1202"/>
    </location>
</feature>
<feature type="compositionally biased region" description="Basic and acidic residues" evidence="3">
    <location>
        <begin position="1124"/>
        <end position="1134"/>
    </location>
</feature>
<feature type="compositionally biased region" description="Basic and acidic residues" evidence="3">
    <location>
        <begin position="178"/>
        <end position="189"/>
    </location>
</feature>
<feature type="compositionally biased region" description="Low complexity" evidence="3">
    <location>
        <begin position="444"/>
        <end position="455"/>
    </location>
</feature>
<dbReference type="GO" id="GO:0005814">
    <property type="term" value="C:centriole"/>
    <property type="evidence" value="ECO:0007669"/>
    <property type="project" value="TreeGrafter"/>
</dbReference>
<feature type="compositionally biased region" description="Polar residues" evidence="3">
    <location>
        <begin position="1039"/>
        <end position="1072"/>
    </location>
</feature>
<evidence type="ECO:0000256" key="2">
    <source>
        <dbReference type="SAM" id="Coils"/>
    </source>
</evidence>
<reference evidence="6" key="1">
    <citation type="submission" date="2020-06" db="EMBL/GenBank/DDBJ databases">
        <title>Draft genome of Bugula neritina, a colonial animal packing powerful symbionts and potential medicines.</title>
        <authorList>
            <person name="Rayko M."/>
        </authorList>
    </citation>
    <scope>NUCLEOTIDE SEQUENCE [LARGE SCALE GENOMIC DNA]</scope>
    <source>
        <strain evidence="6">Kwan_BN1</strain>
    </source>
</reference>
<dbReference type="PANTHER" id="PTHR10331:SF6">
    <property type="entry name" value="SPINDLE ASSEMBLY ABNORMAL 4"/>
    <property type="match status" value="1"/>
</dbReference>
<feature type="region of interest" description="Disordered" evidence="3">
    <location>
        <begin position="689"/>
        <end position="708"/>
    </location>
</feature>
<feature type="compositionally biased region" description="Polar residues" evidence="3">
    <location>
        <begin position="140"/>
        <end position="176"/>
    </location>
</feature>
<feature type="compositionally biased region" description="Polar residues" evidence="3">
    <location>
        <begin position="424"/>
        <end position="436"/>
    </location>
</feature>
<feature type="region of interest" description="Disordered" evidence="3">
    <location>
        <begin position="771"/>
        <end position="852"/>
    </location>
</feature>
<feature type="compositionally biased region" description="Basic and acidic residues" evidence="3">
    <location>
        <begin position="1245"/>
        <end position="1259"/>
    </location>
</feature>
<feature type="compositionally biased region" description="Basic and acidic residues" evidence="3">
    <location>
        <begin position="1338"/>
        <end position="1360"/>
    </location>
</feature>
<dbReference type="OrthoDB" id="10252174at2759"/>
<dbReference type="Proteomes" id="UP000593567">
    <property type="component" value="Unassembled WGS sequence"/>
</dbReference>
<feature type="compositionally biased region" description="Basic and acidic residues" evidence="3">
    <location>
        <begin position="310"/>
        <end position="321"/>
    </location>
</feature>
<feature type="domain" description="Centromere protein J C-terminal" evidence="4">
    <location>
        <begin position="1585"/>
        <end position="1618"/>
    </location>
</feature>
<dbReference type="EMBL" id="VXIV02001836">
    <property type="protein sequence ID" value="KAF6029275.1"/>
    <property type="molecule type" value="Genomic_DNA"/>
</dbReference>
<comment type="caution">
    <text evidence="6">The sequence shown here is derived from an EMBL/GenBank/DDBJ whole genome shotgun (WGS) entry which is preliminary data.</text>
</comment>
<evidence type="ECO:0000259" key="4">
    <source>
        <dbReference type="Pfam" id="PF07202"/>
    </source>
</evidence>
<dbReference type="InterPro" id="IPR026581">
    <property type="entry name" value="TCP10L/CENPJ"/>
</dbReference>
<comment type="similarity">
    <text evidence="1">Belongs to the TCP10 family.</text>
</comment>
<dbReference type="GO" id="GO:0061511">
    <property type="term" value="P:centriole elongation"/>
    <property type="evidence" value="ECO:0007669"/>
    <property type="project" value="TreeGrafter"/>
</dbReference>
<dbReference type="InterPro" id="IPR009852">
    <property type="entry name" value="CENPJ_C_dom"/>
</dbReference>
<feature type="compositionally biased region" description="Polar residues" evidence="3">
    <location>
        <begin position="1023"/>
        <end position="1032"/>
    </location>
</feature>
<name>A0A7J7JTP3_BUGNE</name>
<dbReference type="Pfam" id="PF07202">
    <property type="entry name" value="Tcp10_C"/>
    <property type="match status" value="4"/>
</dbReference>
<feature type="domain" description="CENPJ tubulin-binding region" evidence="5">
    <location>
        <begin position="229"/>
        <end position="278"/>
    </location>
</feature>
<dbReference type="GO" id="GO:0015631">
    <property type="term" value="F:tubulin binding"/>
    <property type="evidence" value="ECO:0007669"/>
    <property type="project" value="TreeGrafter"/>
</dbReference>
<evidence type="ECO:0000256" key="1">
    <source>
        <dbReference type="ARBA" id="ARBA00005627"/>
    </source>
</evidence>
<sequence>MCFARTSVSLEKNVNLNISTTVCNVVPMSSEANGDSPGGKHQLSNDLSQLNVPLQEFNSAVNLAKMSEQLKLFEQQRLSLAALESHESWNKLLANEQAKLLETYESVRAWQQEQQTALIQQQQQQIHHLLAEQDRISNLRGSQRASSYTTPENSPSKLFQGQVGNSPQNLLTFNSPSRKKEPINDRGDYDTDDGVFPLASDSQSNHSSHDLSKTNLSEVNGPGLDYDEKPIKSVTKTFEQLLEEQLANEHAVAVLEDGASKKVSGKFLKRGEGLSRFNLKENITPQTDWKPGSKRRRPLVDYSKPVPKPKPKEMLPNESKVRPVVSKQPSKGAKAAVAAPASRKVATVAPHSPTKPLRRSNTAPVKKADTKPLLQKRQSTDLSTAPAFSKQKSPLTSARGERSGFAGSASPRKVSVTPLRMTSFHDSSSVLTNKQPSPRKIPALSHTKSTKTLTTRSQHTSPSIAQRKPVDSSFYQNIQHRVKNEAVETEELEVFEMLEQFADGEESFRSDCTLVKKVLKSKNETVIPMSQVLEVQQLKDDFVPSVSDEEEMDRTVPQLDDSQISEEVLALPLEHPGFSANGTEHQLHHNHIREEVITDSDSQAPMSAPIVITKEMDAAPVKRKIAYAKSPQKISENSDNLKHIAAESNTLSSNLVLSQRPAATVAPVDILERPCKPMFIDESAVWEEESTLNTPSKDRMQQFESAQRQELDTLTPNLSSGLSDSIDFVKQSSVQLKDLHSAIVPQPELNKHFSVESENPIVRSSQPITEPISADSLEHNDSKGSVAADAETEDKADDSSDEELPQSQLLQKLFPALKPKQPAASKAHHQSTTTSKPSKSVPAESETTSLASVPVAQVDPDISVDAQALVSLTPSLKSKLLDLEKEIERFRMENTELAKLKKEREESVAKLKKEMTEFQAQRDEELQRLNAYKTEEIKKLKQDRKLFEAWQKQQQTIINKKEKQEIETLTHTLEELKSESKRKEQSYHCFSTVSNTTCEILSTFQVAKKVDEQWSKLMDIAENQPSSSSGSKQGRRPPLTSNTHSLNVKNKAQTSQLNASSQASKPLASRTQRTSDKKPVSDNSASSSDKVKSALNRISAAHTAPVISTTYTDDTDNDVTTDSDMAHTEEEGKKTTANQLLSSLNSNKQLGQSGRGRPVSAHDRRSKSARDRTVSQDRRRSTERTKSQDRARSSKTAGRDRGVPGLSLDIDSDRQEPDGRSSRQGRIEDTKTGVKSISRAVSIERQSKRKSEGRVEGRRSGQSLERGNNTGSSEPPTVIEILDGGRSSRQERPQTSPLRPSRSRRSSPIRRVRSSRDRSHDHRSTDRYSSLSPSKYDSNVDVKENLVHGRDRYESPERSSRSSPRTRPIPQRSHSRRTLSRERESSGERVGRRTGRGDLEEGFSSQEGRRRSKDRATSIDRTISQDSVDFRMNNIEQKLNKLLHAQRSKKSIPSSGGSSDDSSPLRAPKLHRGDENDYQEIPYADGKKERVYSTGAREIFFPNGTRKEISPNGKNVVVKFFNGDRKHVQPDQSVVYYYAEAKTTHTTYPDGVEIVQFTNKQVEKTFPSGMKEIIFPDGAIKYLHPDGKEETTFPDGTVVRVVNGVKILEMPNGQKEIHTVSYKRREYPDGTVKTVYNDGRQETKYANGRVRIKDAMGNIIVDRIS</sequence>
<feature type="region of interest" description="Disordered" evidence="3">
    <location>
        <begin position="284"/>
        <end position="466"/>
    </location>
</feature>
<proteinExistence type="inferred from homology"/>
<feature type="compositionally biased region" description="Basic and acidic residues" evidence="3">
    <location>
        <begin position="696"/>
        <end position="708"/>
    </location>
</feature>
<feature type="domain" description="Centromere protein J C-terminal" evidence="4">
    <location>
        <begin position="1549"/>
        <end position="1580"/>
    </location>
</feature>
<feature type="compositionally biased region" description="Polar residues" evidence="3">
    <location>
        <begin position="1260"/>
        <end position="1275"/>
    </location>
</feature>
<feature type="region of interest" description="Disordered" evidence="3">
    <location>
        <begin position="1109"/>
        <end position="1420"/>
    </location>
</feature>
<evidence type="ECO:0000313" key="7">
    <source>
        <dbReference type="Proteomes" id="UP000593567"/>
    </source>
</evidence>
<feature type="region of interest" description="Disordered" evidence="3">
    <location>
        <begin position="1021"/>
        <end position="1093"/>
    </location>
</feature>
<protein>
    <recommendedName>
        <fullName evidence="8">CENPJ</fullName>
    </recommendedName>
</protein>
<feature type="compositionally biased region" description="Basic and acidic residues" evidence="3">
    <location>
        <begin position="1379"/>
        <end position="1399"/>
    </location>
</feature>
<dbReference type="GO" id="GO:0005813">
    <property type="term" value="C:centrosome"/>
    <property type="evidence" value="ECO:0007669"/>
    <property type="project" value="TreeGrafter"/>
</dbReference>
<feature type="region of interest" description="Disordered" evidence="3">
    <location>
        <begin position="140"/>
        <end position="224"/>
    </location>
</feature>
<feature type="coiled-coil region" evidence="2">
    <location>
        <begin position="880"/>
        <end position="935"/>
    </location>
</feature>
<dbReference type="Pfam" id="PF25779">
    <property type="entry name" value="Tubulin-bind_CPAP"/>
    <property type="match status" value="1"/>
</dbReference>
<feature type="compositionally biased region" description="Low complexity" evidence="3">
    <location>
        <begin position="831"/>
        <end position="840"/>
    </location>
</feature>
<evidence type="ECO:0000313" key="6">
    <source>
        <dbReference type="EMBL" id="KAF6029275.1"/>
    </source>
</evidence>
<feature type="compositionally biased region" description="Low complexity" evidence="3">
    <location>
        <begin position="1361"/>
        <end position="1372"/>
    </location>
</feature>
<gene>
    <name evidence="6" type="ORF">EB796_012421</name>
</gene>
<evidence type="ECO:0000259" key="5">
    <source>
        <dbReference type="Pfam" id="PF25779"/>
    </source>
</evidence>
<evidence type="ECO:0000256" key="3">
    <source>
        <dbReference type="SAM" id="MobiDB-lite"/>
    </source>
</evidence>
<feature type="domain" description="Centromere protein J C-terminal" evidence="4">
    <location>
        <begin position="1622"/>
        <end position="1652"/>
    </location>
</feature>
<feature type="compositionally biased region" description="Acidic residues" evidence="3">
    <location>
        <begin position="790"/>
        <end position="804"/>
    </location>
</feature>
<feature type="compositionally biased region" description="Basic residues" evidence="3">
    <location>
        <begin position="1301"/>
        <end position="1313"/>
    </location>
</feature>
<organism evidence="6 7">
    <name type="scientific">Bugula neritina</name>
    <name type="common">Brown bryozoan</name>
    <name type="synonym">Sertularia neritina</name>
    <dbReference type="NCBI Taxonomy" id="10212"/>
    <lineage>
        <taxon>Eukaryota</taxon>
        <taxon>Metazoa</taxon>
        <taxon>Spiralia</taxon>
        <taxon>Lophotrochozoa</taxon>
        <taxon>Bryozoa</taxon>
        <taxon>Gymnolaemata</taxon>
        <taxon>Cheilostomatida</taxon>
        <taxon>Flustrina</taxon>
        <taxon>Buguloidea</taxon>
        <taxon>Bugulidae</taxon>
        <taxon>Bugula</taxon>
    </lineage>
</organism>
<feature type="coiled-coil region" evidence="2">
    <location>
        <begin position="959"/>
        <end position="986"/>
    </location>
</feature>
<evidence type="ECO:0008006" key="8">
    <source>
        <dbReference type="Google" id="ProtNLM"/>
    </source>
</evidence>
<accession>A0A7J7JTP3</accession>
<dbReference type="PANTHER" id="PTHR10331">
    <property type="entry name" value="T COMPLEX PROTEIN 10"/>
    <property type="match status" value="1"/>
</dbReference>
<dbReference type="InterPro" id="IPR058029">
    <property type="entry name" value="Tubulin-bd_CENPJ"/>
</dbReference>
<feature type="compositionally biased region" description="Low complexity" evidence="3">
    <location>
        <begin position="1451"/>
        <end position="1464"/>
    </location>
</feature>
<feature type="compositionally biased region" description="Low complexity" evidence="3">
    <location>
        <begin position="329"/>
        <end position="346"/>
    </location>
</feature>
<keyword evidence="7" id="KW-1185">Reference proteome</keyword>
<feature type="compositionally biased region" description="Basic and acidic residues" evidence="3">
    <location>
        <begin position="1211"/>
        <end position="1232"/>
    </location>
</feature>
<feature type="domain" description="Centromere protein J C-terminal" evidence="4">
    <location>
        <begin position="1478"/>
        <end position="1509"/>
    </location>
</feature>
<feature type="compositionally biased region" description="Low complexity" evidence="3">
    <location>
        <begin position="1138"/>
        <end position="1152"/>
    </location>
</feature>
<feature type="region of interest" description="Disordered" evidence="3">
    <location>
        <begin position="1444"/>
        <end position="1487"/>
    </location>
</feature>
<dbReference type="InterPro" id="IPR047002">
    <property type="entry name" value="Tcp10_C_sf"/>
</dbReference>
<keyword evidence="2" id="KW-0175">Coiled coil</keyword>
<dbReference type="Gene3D" id="2.60.450.20">
    <property type="match status" value="1"/>
</dbReference>
<dbReference type="GO" id="GO:0060271">
    <property type="term" value="P:cilium assembly"/>
    <property type="evidence" value="ECO:0007669"/>
    <property type="project" value="TreeGrafter"/>
</dbReference>
<feature type="compositionally biased region" description="Basic and acidic residues" evidence="3">
    <location>
        <begin position="1314"/>
        <end position="1326"/>
    </location>
</feature>